<dbReference type="CDD" id="cd00405">
    <property type="entry name" value="PRAI"/>
    <property type="match status" value="1"/>
</dbReference>
<keyword evidence="6 9" id="KW-0822">Tryptophan biosynthesis</keyword>
<dbReference type="UniPathway" id="UPA00035">
    <property type="reaction ID" value="UER00042"/>
</dbReference>
<dbReference type="SUPFAM" id="SSF51366">
    <property type="entry name" value="Ribulose-phoshate binding barrel"/>
    <property type="match status" value="1"/>
</dbReference>
<evidence type="ECO:0000256" key="1">
    <source>
        <dbReference type="ARBA" id="ARBA00001164"/>
    </source>
</evidence>
<dbReference type="GO" id="GO:0000162">
    <property type="term" value="P:L-tryptophan biosynthetic process"/>
    <property type="evidence" value="ECO:0007669"/>
    <property type="project" value="UniProtKB-UniRule"/>
</dbReference>
<accession>A0A2D2B3D4</accession>
<comment type="catalytic activity">
    <reaction evidence="1 9">
        <text>N-(5-phospho-beta-D-ribosyl)anthranilate = 1-(2-carboxyphenylamino)-1-deoxy-D-ribulose 5-phosphate</text>
        <dbReference type="Rhea" id="RHEA:21540"/>
        <dbReference type="ChEBI" id="CHEBI:18277"/>
        <dbReference type="ChEBI" id="CHEBI:58613"/>
        <dbReference type="EC" id="5.3.1.24"/>
    </reaction>
</comment>
<dbReference type="PANTHER" id="PTHR42894:SF1">
    <property type="entry name" value="N-(5'-PHOSPHORIBOSYL)ANTHRANILATE ISOMERASE"/>
    <property type="match status" value="1"/>
</dbReference>
<dbReference type="AlphaFoldDB" id="A0A2D2B3D4"/>
<reference evidence="11 12" key="1">
    <citation type="submission" date="2017-10" db="EMBL/GenBank/DDBJ databases">
        <title>Genome sequence of Caulobacter mirabilis FWC38.</title>
        <authorList>
            <person name="Fiebig A."/>
            <person name="Crosson S."/>
        </authorList>
    </citation>
    <scope>NUCLEOTIDE SEQUENCE [LARGE SCALE GENOMIC DNA]</scope>
    <source>
        <strain evidence="11 12">FWC 38</strain>
    </source>
</reference>
<keyword evidence="7 9" id="KW-0057">Aromatic amino acid biosynthesis</keyword>
<evidence type="ECO:0000259" key="10">
    <source>
        <dbReference type="Pfam" id="PF00697"/>
    </source>
</evidence>
<dbReference type="InterPro" id="IPR011060">
    <property type="entry name" value="RibuloseP-bd_barrel"/>
</dbReference>
<dbReference type="GO" id="GO:0004640">
    <property type="term" value="F:phosphoribosylanthranilate isomerase activity"/>
    <property type="evidence" value="ECO:0007669"/>
    <property type="project" value="UniProtKB-UniRule"/>
</dbReference>
<sequence length="214" mass="22722">MTGRAKICGLSTPETVKAAVDGQAAFIGFMFFAKSPRNIAPDVAARLAPPARAANVKVVAVTVDPDDVLLDQLSATLKPDFIQLHGKETPSRAREVAARTGAGIIKVFSVSEPSDLDPARAYESVADYLMFDAKAPAGFDRPGGTGARFDWTMMKGRRFERPWLLAGGLDPWNVAEAVQLSGAPLVDVSSGVERGPGIKDPSLISAFLEAVRRA</sequence>
<keyword evidence="12" id="KW-1185">Reference proteome</keyword>
<proteinExistence type="inferred from homology"/>
<comment type="pathway">
    <text evidence="2 9">Amino-acid biosynthesis; L-tryptophan biosynthesis; L-tryptophan from chorismate: step 3/5.</text>
</comment>
<evidence type="ECO:0000256" key="4">
    <source>
        <dbReference type="ARBA" id="ARBA00022272"/>
    </source>
</evidence>
<organism evidence="11 12">
    <name type="scientific">Caulobacter mirabilis</name>
    <dbReference type="NCBI Taxonomy" id="69666"/>
    <lineage>
        <taxon>Bacteria</taxon>
        <taxon>Pseudomonadati</taxon>
        <taxon>Pseudomonadota</taxon>
        <taxon>Alphaproteobacteria</taxon>
        <taxon>Caulobacterales</taxon>
        <taxon>Caulobacteraceae</taxon>
        <taxon>Caulobacter</taxon>
    </lineage>
</organism>
<evidence type="ECO:0000256" key="2">
    <source>
        <dbReference type="ARBA" id="ARBA00004664"/>
    </source>
</evidence>
<protein>
    <recommendedName>
        <fullName evidence="4 9">N-(5'-phosphoribosyl)anthranilate isomerase</fullName>
        <shortName evidence="9">PRAI</shortName>
        <ecNumber evidence="3 9">5.3.1.24</ecNumber>
    </recommendedName>
</protein>
<comment type="similarity">
    <text evidence="9">Belongs to the TrpF family.</text>
</comment>
<evidence type="ECO:0000256" key="5">
    <source>
        <dbReference type="ARBA" id="ARBA00022605"/>
    </source>
</evidence>
<dbReference type="Pfam" id="PF00697">
    <property type="entry name" value="PRAI"/>
    <property type="match status" value="1"/>
</dbReference>
<feature type="domain" description="N-(5'phosphoribosyl) anthranilate isomerase (PRAI)" evidence="10">
    <location>
        <begin position="5"/>
        <end position="209"/>
    </location>
</feature>
<gene>
    <name evidence="9" type="primary">trpF</name>
    <name evidence="11" type="ORF">CSW64_21455</name>
</gene>
<name>A0A2D2B3D4_9CAUL</name>
<evidence type="ECO:0000256" key="6">
    <source>
        <dbReference type="ARBA" id="ARBA00022822"/>
    </source>
</evidence>
<dbReference type="HAMAP" id="MF_00135">
    <property type="entry name" value="PRAI"/>
    <property type="match status" value="1"/>
</dbReference>
<evidence type="ECO:0000256" key="8">
    <source>
        <dbReference type="ARBA" id="ARBA00023235"/>
    </source>
</evidence>
<evidence type="ECO:0000313" key="12">
    <source>
        <dbReference type="Proteomes" id="UP000228945"/>
    </source>
</evidence>
<dbReference type="KEGG" id="cmb:CSW64_21455"/>
<dbReference type="NCBIfam" id="NF002295">
    <property type="entry name" value="PRK01222.1-1"/>
    <property type="match status" value="1"/>
</dbReference>
<evidence type="ECO:0000256" key="3">
    <source>
        <dbReference type="ARBA" id="ARBA00012572"/>
    </source>
</evidence>
<dbReference type="Proteomes" id="UP000228945">
    <property type="component" value="Chromosome"/>
</dbReference>
<dbReference type="EMBL" id="CP024201">
    <property type="protein sequence ID" value="ATQ44769.1"/>
    <property type="molecule type" value="Genomic_DNA"/>
</dbReference>
<dbReference type="OrthoDB" id="9796196at2"/>
<evidence type="ECO:0000256" key="9">
    <source>
        <dbReference type="HAMAP-Rule" id="MF_00135"/>
    </source>
</evidence>
<dbReference type="InterPro" id="IPR044643">
    <property type="entry name" value="TrpF_fam"/>
</dbReference>
<dbReference type="Gene3D" id="3.20.20.70">
    <property type="entry name" value="Aldolase class I"/>
    <property type="match status" value="1"/>
</dbReference>
<evidence type="ECO:0000256" key="7">
    <source>
        <dbReference type="ARBA" id="ARBA00023141"/>
    </source>
</evidence>
<dbReference type="InterPro" id="IPR001240">
    <property type="entry name" value="PRAI_dom"/>
</dbReference>
<evidence type="ECO:0000313" key="11">
    <source>
        <dbReference type="EMBL" id="ATQ44769.1"/>
    </source>
</evidence>
<keyword evidence="8 9" id="KW-0413">Isomerase</keyword>
<keyword evidence="5 9" id="KW-0028">Amino-acid biosynthesis</keyword>
<dbReference type="InterPro" id="IPR013785">
    <property type="entry name" value="Aldolase_TIM"/>
</dbReference>
<dbReference type="EC" id="5.3.1.24" evidence="3 9"/>
<dbReference type="PANTHER" id="PTHR42894">
    <property type="entry name" value="N-(5'-PHOSPHORIBOSYL)ANTHRANILATE ISOMERASE"/>
    <property type="match status" value="1"/>
</dbReference>
<dbReference type="RefSeq" id="WP_099624017.1">
    <property type="nucleotide sequence ID" value="NZ_CP024201.1"/>
</dbReference>